<organism evidence="2 3">
    <name type="scientific">Bifidobacterium cuniculi</name>
    <dbReference type="NCBI Taxonomy" id="1688"/>
    <lineage>
        <taxon>Bacteria</taxon>
        <taxon>Bacillati</taxon>
        <taxon>Actinomycetota</taxon>
        <taxon>Actinomycetes</taxon>
        <taxon>Bifidobacteriales</taxon>
        <taxon>Bifidobacteriaceae</taxon>
        <taxon>Bifidobacterium</taxon>
    </lineage>
</organism>
<feature type="chain" id="PRO_5001818658" evidence="1">
    <location>
        <begin position="33"/>
        <end position="159"/>
    </location>
</feature>
<name>A0A087AYM1_9BIFI</name>
<evidence type="ECO:0000313" key="2">
    <source>
        <dbReference type="EMBL" id="KFI63871.1"/>
    </source>
</evidence>
<dbReference type="OrthoDB" id="3232876at2"/>
<keyword evidence="2" id="KW-0449">Lipoprotein</keyword>
<reference evidence="2 3" key="1">
    <citation type="submission" date="2014-03" db="EMBL/GenBank/DDBJ databases">
        <title>Genomics of Bifidobacteria.</title>
        <authorList>
            <person name="Ventura M."/>
            <person name="Milani C."/>
            <person name="Lugli G.A."/>
        </authorList>
    </citation>
    <scope>NUCLEOTIDE SEQUENCE [LARGE SCALE GENOMIC DNA]</scope>
    <source>
        <strain evidence="2 3">LMG 10738</strain>
    </source>
</reference>
<dbReference type="AlphaFoldDB" id="A0A087AYM1"/>
<dbReference type="PROSITE" id="PS51257">
    <property type="entry name" value="PROKAR_LIPOPROTEIN"/>
    <property type="match status" value="1"/>
</dbReference>
<feature type="signal peptide" evidence="1">
    <location>
        <begin position="1"/>
        <end position="32"/>
    </location>
</feature>
<accession>A0A087AYM1</accession>
<dbReference type="Proteomes" id="UP000029067">
    <property type="component" value="Unassembled WGS sequence"/>
</dbReference>
<sequence length="159" mass="17191">MTTAIRTPRTSALASAALATILALGGCSTHTAKSYTYNVDTGDAIKIELDTTGGYDIDDEVPFTVTKDGETVTQGTFLKGDEGYSLYSQQVADDEDAEVIAEGEQGGNEYLFWSVDNDGTMEYDYVIRVKDSSTAVLLGSQAGEQEARDVFERMRITVD</sequence>
<keyword evidence="3" id="KW-1185">Reference proteome</keyword>
<dbReference type="RefSeq" id="WP_033516364.1">
    <property type="nucleotide sequence ID" value="NZ_JGYV01000006.1"/>
</dbReference>
<protein>
    <submittedName>
        <fullName evidence="2">Putative lipoprotein</fullName>
    </submittedName>
</protein>
<keyword evidence="1" id="KW-0732">Signal</keyword>
<dbReference type="STRING" id="1688.BCUN_1483"/>
<dbReference type="eggNOG" id="ENOG5031TM8">
    <property type="taxonomic scope" value="Bacteria"/>
</dbReference>
<gene>
    <name evidence="2" type="ORF">BCUN_1483</name>
</gene>
<evidence type="ECO:0000313" key="3">
    <source>
        <dbReference type="Proteomes" id="UP000029067"/>
    </source>
</evidence>
<proteinExistence type="predicted"/>
<comment type="caution">
    <text evidence="2">The sequence shown here is derived from an EMBL/GenBank/DDBJ whole genome shotgun (WGS) entry which is preliminary data.</text>
</comment>
<dbReference type="EMBL" id="JGYV01000006">
    <property type="protein sequence ID" value="KFI63871.1"/>
    <property type="molecule type" value="Genomic_DNA"/>
</dbReference>
<evidence type="ECO:0000256" key="1">
    <source>
        <dbReference type="SAM" id="SignalP"/>
    </source>
</evidence>